<dbReference type="InterPro" id="IPR006620">
    <property type="entry name" value="Pro_4_hyd_alph"/>
</dbReference>
<dbReference type="GO" id="GO:0016874">
    <property type="term" value="F:ligase activity"/>
    <property type="evidence" value="ECO:0007669"/>
    <property type="project" value="UniProtKB-KW"/>
</dbReference>
<feature type="chain" id="PRO_5046306008" evidence="5">
    <location>
        <begin position="19"/>
        <end position="658"/>
    </location>
</feature>
<proteinExistence type="predicted"/>
<comment type="caution">
    <text evidence="7">The sequence shown here is derived from an EMBL/GenBank/DDBJ whole genome shotgun (WGS) entry which is preliminary data.</text>
</comment>
<evidence type="ECO:0000256" key="5">
    <source>
        <dbReference type="SAM" id="SignalP"/>
    </source>
</evidence>
<keyword evidence="7" id="KW-0436">Ligase</keyword>
<sequence length="658" mass="70570">MHVLLFAATARALATTTAAPPTPPKTAPVTAASLRLEHDAEVRAARATWRCADAAPPRSYADDDFVAWRVVDEGAAGPDERELRGGHAVYATKEPVVTAAECDALVAEAQASIDAKGADDPRRVIGEAAVSELPRASAWLRTALVERFYPLLASRYGVAAEALVLYESLLLKYEGPSTSQPMHRDASLVSLNVVLTEPASFAGGGTYFEGLERGALHAPGRGCAVCHNSGVQHAGHAVAAGTRWGENQSSSDEDSSSDHGLDSDPEFETTSGAKSTRRGAQKKKPTGPLCTDISFDPYNSPNLDRVEEDDDVDLTREGLMALLHKSIELNDEVERIGKEAGAYGLKFVQQHWQDYLVKFGISWSPPPALRSTLTCARSPRATLLGAMGAPMRLLNLSGWSIKRMLRLEEALLRHEGGNWCLVNALPAGSKTHPTAPTVVVGLSGKPELLLDEAKLRAAPWPGVDVVRRFTGGGTVVVGGGTVVASLVVRKDDAPCEPFPRDIMAWTEGVYADAFGSVLKPGTAFSLRADDYVLGGDRKVGGNAQCISKDKWIHHTSFLWDYDPEHMAFLALPAKRPEYRGDRDHGAFLSRLRDHVADERDRDANRGAAVLGQGLAAALAPHFDVEAATASKPEGMIEALKAEARRDAGGWKPVDFPPP</sequence>
<dbReference type="SUPFAM" id="SSF55681">
    <property type="entry name" value="Class II aaRS and biotin synthetases"/>
    <property type="match status" value="1"/>
</dbReference>
<dbReference type="Pfam" id="PF21948">
    <property type="entry name" value="LplA-B_cat"/>
    <property type="match status" value="1"/>
</dbReference>
<dbReference type="InterPro" id="IPR053264">
    <property type="entry name" value="Lipoate-ligase_2_inactive"/>
</dbReference>
<evidence type="ECO:0000256" key="4">
    <source>
        <dbReference type="SAM" id="MobiDB-lite"/>
    </source>
</evidence>
<dbReference type="Gene3D" id="3.30.930.10">
    <property type="entry name" value="Bira Bifunctional Protein, Domain 2"/>
    <property type="match status" value="1"/>
</dbReference>
<dbReference type="EMBL" id="JBBJCI010000294">
    <property type="protein sequence ID" value="KAK7235242.1"/>
    <property type="molecule type" value="Genomic_DNA"/>
</dbReference>
<keyword evidence="3" id="KW-0560">Oxidoreductase</keyword>
<dbReference type="PROSITE" id="PS51733">
    <property type="entry name" value="BPL_LPL_CATALYTIC"/>
    <property type="match status" value="1"/>
</dbReference>
<keyword evidence="5" id="KW-0732">Signal</keyword>
<organism evidence="7 8">
    <name type="scientific">Aureococcus anophagefferens</name>
    <name type="common">Harmful bloom alga</name>
    <dbReference type="NCBI Taxonomy" id="44056"/>
    <lineage>
        <taxon>Eukaryota</taxon>
        <taxon>Sar</taxon>
        <taxon>Stramenopiles</taxon>
        <taxon>Ochrophyta</taxon>
        <taxon>Pelagophyceae</taxon>
        <taxon>Pelagomonadales</taxon>
        <taxon>Pelagomonadaceae</taxon>
        <taxon>Aureococcus</taxon>
    </lineage>
</organism>
<gene>
    <name evidence="7" type="ORF">SO694_00144043</name>
</gene>
<name>A0ABR1FPR0_AURAN</name>
<dbReference type="InterPro" id="IPR004143">
    <property type="entry name" value="BPL_LPL_catalytic"/>
</dbReference>
<accession>A0ABR1FPR0</accession>
<dbReference type="Gene3D" id="2.60.120.620">
    <property type="entry name" value="q2cbj1_9rhob like domain"/>
    <property type="match status" value="1"/>
</dbReference>
<evidence type="ECO:0000256" key="1">
    <source>
        <dbReference type="ARBA" id="ARBA00001961"/>
    </source>
</evidence>
<feature type="region of interest" description="Disordered" evidence="4">
    <location>
        <begin position="243"/>
        <end position="306"/>
    </location>
</feature>
<dbReference type="PANTHER" id="PTHR43506:SF1">
    <property type="entry name" value="BPL_LPL CATALYTIC DOMAIN-CONTAINING PROTEIN"/>
    <property type="match status" value="1"/>
</dbReference>
<dbReference type="SMART" id="SM00702">
    <property type="entry name" value="P4Hc"/>
    <property type="match status" value="1"/>
</dbReference>
<evidence type="ECO:0000313" key="8">
    <source>
        <dbReference type="Proteomes" id="UP001363151"/>
    </source>
</evidence>
<comment type="cofactor">
    <cofactor evidence="1">
        <name>L-ascorbate</name>
        <dbReference type="ChEBI" id="CHEBI:38290"/>
    </cofactor>
</comment>
<dbReference type="PANTHER" id="PTHR43506">
    <property type="entry name" value="BIOTIN/LIPOATE A/B PROTEIN LIGASE FAMILY"/>
    <property type="match status" value="1"/>
</dbReference>
<evidence type="ECO:0000256" key="2">
    <source>
        <dbReference type="ARBA" id="ARBA00022964"/>
    </source>
</evidence>
<keyword evidence="2" id="KW-0223">Dioxygenase</keyword>
<evidence type="ECO:0000256" key="3">
    <source>
        <dbReference type="ARBA" id="ARBA00023002"/>
    </source>
</evidence>
<protein>
    <submittedName>
        <fullName evidence="7">Lipoate-protein ligase</fullName>
    </submittedName>
</protein>
<evidence type="ECO:0000313" key="7">
    <source>
        <dbReference type="EMBL" id="KAK7235242.1"/>
    </source>
</evidence>
<feature type="signal peptide" evidence="5">
    <location>
        <begin position="1"/>
        <end position="18"/>
    </location>
</feature>
<dbReference type="InterPro" id="IPR045864">
    <property type="entry name" value="aa-tRNA-synth_II/BPL/LPL"/>
</dbReference>
<reference evidence="7 8" key="1">
    <citation type="submission" date="2024-03" db="EMBL/GenBank/DDBJ databases">
        <title>Aureococcus anophagefferens CCMP1851 and Kratosvirus quantuckense: Draft genome of a second virus-susceptible host strain in the model system.</title>
        <authorList>
            <person name="Chase E."/>
            <person name="Truchon A.R."/>
            <person name="Schepens W."/>
            <person name="Wilhelm S.W."/>
        </authorList>
    </citation>
    <scope>NUCLEOTIDE SEQUENCE [LARGE SCALE GENOMIC DNA]</scope>
    <source>
        <strain evidence="7 8">CCMP1851</strain>
    </source>
</reference>
<feature type="compositionally biased region" description="Basic residues" evidence="4">
    <location>
        <begin position="275"/>
        <end position="285"/>
    </location>
</feature>
<feature type="domain" description="BPL/LPL catalytic" evidence="6">
    <location>
        <begin position="423"/>
        <end position="603"/>
    </location>
</feature>
<keyword evidence="8" id="KW-1185">Reference proteome</keyword>
<evidence type="ECO:0000259" key="6">
    <source>
        <dbReference type="PROSITE" id="PS51733"/>
    </source>
</evidence>
<dbReference type="Proteomes" id="UP001363151">
    <property type="component" value="Unassembled WGS sequence"/>
</dbReference>